<keyword evidence="1" id="KW-0732">Signal</keyword>
<evidence type="ECO:0000313" key="4">
    <source>
        <dbReference type="Proteomes" id="UP000769766"/>
    </source>
</evidence>
<feature type="domain" description="Uncharacterized protein TP-0789" evidence="2">
    <location>
        <begin position="65"/>
        <end position="237"/>
    </location>
</feature>
<feature type="chain" id="PRO_5037932742" evidence="1">
    <location>
        <begin position="21"/>
        <end position="243"/>
    </location>
</feature>
<accession>A0A932G179</accession>
<reference evidence="3" key="1">
    <citation type="submission" date="2020-07" db="EMBL/GenBank/DDBJ databases">
        <title>Huge and variable diversity of episymbiotic CPR bacteria and DPANN archaea in groundwater ecosystems.</title>
        <authorList>
            <person name="He C.Y."/>
            <person name="Keren R."/>
            <person name="Whittaker M."/>
            <person name="Farag I.F."/>
            <person name="Doudna J."/>
            <person name="Cate J.H.D."/>
            <person name="Banfield J.F."/>
        </authorList>
    </citation>
    <scope>NUCLEOTIDE SEQUENCE</scope>
    <source>
        <strain evidence="3">NC_groundwater_672_Ag_B-0.1um_62_36</strain>
    </source>
</reference>
<dbReference type="Proteomes" id="UP000769766">
    <property type="component" value="Unassembled WGS sequence"/>
</dbReference>
<evidence type="ECO:0000313" key="3">
    <source>
        <dbReference type="EMBL" id="MBI2876970.1"/>
    </source>
</evidence>
<evidence type="ECO:0000259" key="2">
    <source>
        <dbReference type="Pfam" id="PF17131"/>
    </source>
</evidence>
<feature type="signal peptide" evidence="1">
    <location>
        <begin position="1"/>
        <end position="20"/>
    </location>
</feature>
<dbReference type="CDD" id="cd16329">
    <property type="entry name" value="LolA_like"/>
    <property type="match status" value="1"/>
</dbReference>
<dbReference type="AlphaFoldDB" id="A0A932G179"/>
<dbReference type="Gene3D" id="2.50.20.10">
    <property type="entry name" value="Lipoprotein localisation LolA/LolB/LppX"/>
    <property type="match status" value="1"/>
</dbReference>
<comment type="caution">
    <text evidence="3">The sequence shown here is derived from an EMBL/GenBank/DDBJ whole genome shotgun (WGS) entry which is preliminary data.</text>
</comment>
<dbReference type="InterPro" id="IPR033399">
    <property type="entry name" value="TP_0789-like"/>
</dbReference>
<gene>
    <name evidence="3" type="ORF">HYY20_08815</name>
</gene>
<evidence type="ECO:0000256" key="1">
    <source>
        <dbReference type="SAM" id="SignalP"/>
    </source>
</evidence>
<dbReference type="Pfam" id="PF17131">
    <property type="entry name" value="LolA_like"/>
    <property type="match status" value="1"/>
</dbReference>
<protein>
    <submittedName>
        <fullName evidence="3">Outer membrane lipoprotein-sorting protein</fullName>
    </submittedName>
</protein>
<dbReference type="EMBL" id="JACPRF010000265">
    <property type="protein sequence ID" value="MBI2876970.1"/>
    <property type="molecule type" value="Genomic_DNA"/>
</dbReference>
<sequence length="243" mass="27396">MKIIVLAMIGMLCLTSSGLAIEGSDLLKAVDANLQPESFEAYRKLINIEPNGAKREFLFYLLKKGNEKVAILFLTPASEKGRATLRLGDNMWLYIPNVGKPIRITSLQSVVGGVFNNADILRLDYHVEYDVQQLEDKGEEYLLDLKAKSGAVAYDRLKMWVDKKTVVPAKIECYAATGLLIKTLYFKERKSFGDGVMIPAVVETDSPLYKGYRSIMVFARVKKRSIPDEVFTLDFLPKMETIR</sequence>
<keyword evidence="3" id="KW-0449">Lipoprotein</keyword>
<proteinExistence type="predicted"/>
<name>A0A932G179_UNCTE</name>
<organism evidence="3 4">
    <name type="scientific">Tectimicrobiota bacterium</name>
    <dbReference type="NCBI Taxonomy" id="2528274"/>
    <lineage>
        <taxon>Bacteria</taxon>
        <taxon>Pseudomonadati</taxon>
        <taxon>Nitrospinota/Tectimicrobiota group</taxon>
        <taxon>Candidatus Tectimicrobiota</taxon>
    </lineage>
</organism>